<dbReference type="Gene3D" id="3.20.20.370">
    <property type="entry name" value="Glycoside hydrolase/deacetylase"/>
    <property type="match status" value="1"/>
</dbReference>
<dbReference type="OrthoDB" id="10436at2157"/>
<protein>
    <submittedName>
        <fullName evidence="2">Polysaccharide deacetylase family protein</fullName>
    </submittedName>
</protein>
<dbReference type="SUPFAM" id="SSF88713">
    <property type="entry name" value="Glycoside hydrolase/deacetylase"/>
    <property type="match status" value="1"/>
</dbReference>
<accession>A0A7D5P567</accession>
<evidence type="ECO:0000313" key="2">
    <source>
        <dbReference type="EMBL" id="QLH77782.1"/>
    </source>
</evidence>
<dbReference type="InterPro" id="IPR011330">
    <property type="entry name" value="Glyco_hydro/deAcase_b/a-brl"/>
</dbReference>
<feature type="domain" description="NodB homology" evidence="1">
    <location>
        <begin position="32"/>
        <end position="149"/>
    </location>
</feature>
<dbReference type="GO" id="GO:0005975">
    <property type="term" value="P:carbohydrate metabolic process"/>
    <property type="evidence" value="ECO:0007669"/>
    <property type="project" value="InterPro"/>
</dbReference>
<proteinExistence type="predicted"/>
<dbReference type="Proteomes" id="UP000509667">
    <property type="component" value="Chromosome"/>
</dbReference>
<dbReference type="InterPro" id="IPR002509">
    <property type="entry name" value="NODB_dom"/>
</dbReference>
<dbReference type="EMBL" id="CP058910">
    <property type="protein sequence ID" value="QLH77782.1"/>
    <property type="molecule type" value="Genomic_DNA"/>
</dbReference>
<organism evidence="2 3">
    <name type="scientific">Halosimplex rubrum</name>
    <dbReference type="NCBI Taxonomy" id="869889"/>
    <lineage>
        <taxon>Archaea</taxon>
        <taxon>Methanobacteriati</taxon>
        <taxon>Methanobacteriota</taxon>
        <taxon>Stenosarchaea group</taxon>
        <taxon>Halobacteria</taxon>
        <taxon>Halobacteriales</taxon>
        <taxon>Haloarculaceae</taxon>
        <taxon>Halosimplex</taxon>
    </lineage>
</organism>
<sequence>MGSVVLSVDAELAWGFVDHGEPPSDRVESGREGWRRLRRLCEAYDVPATWAVVAHLLHDECDGRHDDHPIGPGWFARERGEWAERPDLTRGPELVEELRASPVAHDIGCHTYSHVEFGAPGTTRAMAAAELERSRALMDEWGIDGRSFVFPRNNVGHVDLLADYGFEVYRGRRPVERRSLPEKLRTVAVGDGRPPLVRPTVDDDGLVNLPASLFLYSYEGLPLRATKPFVGDPVVELVERGLDAAAEGEGVLHLWLHPNNLVDDAAVERIEAVLRAVDERRDAVPVETMAEVAARRRPQRVRSETRD</sequence>
<name>A0A7D5P567_9EURY</name>
<dbReference type="Pfam" id="PF01522">
    <property type="entry name" value="Polysacc_deac_1"/>
    <property type="match status" value="1"/>
</dbReference>
<gene>
    <name evidence="2" type="ORF">HZS55_10910</name>
</gene>
<evidence type="ECO:0000313" key="3">
    <source>
        <dbReference type="Proteomes" id="UP000509667"/>
    </source>
</evidence>
<dbReference type="GO" id="GO:0016810">
    <property type="term" value="F:hydrolase activity, acting on carbon-nitrogen (but not peptide) bonds"/>
    <property type="evidence" value="ECO:0007669"/>
    <property type="project" value="InterPro"/>
</dbReference>
<dbReference type="GeneID" id="56078379"/>
<reference evidence="2 3" key="1">
    <citation type="submission" date="2020-07" db="EMBL/GenBank/DDBJ databases">
        <title>Halosimplex pelagicum sp. nov. and Halosimplex rubrum sp. nov., isolated from salted brown alga Laminaria, and emended description of the genus Halosimplex.</title>
        <authorList>
            <person name="Cui H."/>
        </authorList>
    </citation>
    <scope>NUCLEOTIDE SEQUENCE [LARGE SCALE GENOMIC DNA]</scope>
    <source>
        <strain evidence="2 3">R27</strain>
    </source>
</reference>
<keyword evidence="3" id="KW-1185">Reference proteome</keyword>
<dbReference type="KEGG" id="hrr:HZS55_10910"/>
<dbReference type="RefSeq" id="WP_179911700.1">
    <property type="nucleotide sequence ID" value="NZ_CP058910.1"/>
</dbReference>
<evidence type="ECO:0000259" key="1">
    <source>
        <dbReference type="Pfam" id="PF01522"/>
    </source>
</evidence>
<dbReference type="AlphaFoldDB" id="A0A7D5P567"/>